<evidence type="ECO:0000256" key="4">
    <source>
        <dbReference type="SAM" id="MobiDB-lite"/>
    </source>
</evidence>
<dbReference type="AlphaFoldDB" id="A0A379PRH0"/>
<evidence type="ECO:0000259" key="5">
    <source>
        <dbReference type="Pfam" id="PF13610"/>
    </source>
</evidence>
<organism evidence="6 7">
    <name type="scientific">Roseomonas mucosa</name>
    <dbReference type="NCBI Taxonomy" id="207340"/>
    <lineage>
        <taxon>Bacteria</taxon>
        <taxon>Pseudomonadati</taxon>
        <taxon>Pseudomonadota</taxon>
        <taxon>Alphaproteobacteria</taxon>
        <taxon>Acetobacterales</taxon>
        <taxon>Roseomonadaceae</taxon>
        <taxon>Roseomonas</taxon>
    </lineage>
</organism>
<dbReference type="PANTHER" id="PTHR35528:SF3">
    <property type="entry name" value="BLL1675 PROTEIN"/>
    <property type="match status" value="1"/>
</dbReference>
<dbReference type="InterPro" id="IPR032874">
    <property type="entry name" value="DDE_dom"/>
</dbReference>
<dbReference type="NCBIfam" id="NF033587">
    <property type="entry name" value="transpos_IS6"/>
    <property type="match status" value="1"/>
</dbReference>
<dbReference type="Pfam" id="PF13610">
    <property type="entry name" value="DDE_Tnp_IS240"/>
    <property type="match status" value="1"/>
</dbReference>
<evidence type="ECO:0000256" key="3">
    <source>
        <dbReference type="ARBA" id="ARBA00023172"/>
    </source>
</evidence>
<dbReference type="Proteomes" id="UP000254919">
    <property type="component" value="Unassembled WGS sequence"/>
</dbReference>
<feature type="compositionally biased region" description="Basic residues" evidence="4">
    <location>
        <begin position="174"/>
        <end position="185"/>
    </location>
</feature>
<feature type="region of interest" description="Disordered" evidence="4">
    <location>
        <begin position="151"/>
        <end position="185"/>
    </location>
</feature>
<protein>
    <submittedName>
        <fullName evidence="6">Transposase IS66 family</fullName>
    </submittedName>
</protein>
<dbReference type="GO" id="GO:0003677">
    <property type="term" value="F:DNA binding"/>
    <property type="evidence" value="ECO:0007669"/>
    <property type="project" value="UniProtKB-KW"/>
</dbReference>
<feature type="domain" description="DDE" evidence="5">
    <location>
        <begin position="77"/>
        <end position="205"/>
    </location>
</feature>
<accession>A0A379PRH0</accession>
<reference evidence="6 7" key="1">
    <citation type="submission" date="2018-06" db="EMBL/GenBank/DDBJ databases">
        <authorList>
            <consortium name="Pathogen Informatics"/>
            <person name="Doyle S."/>
        </authorList>
    </citation>
    <scope>NUCLEOTIDE SEQUENCE [LARGE SCALE GENOMIC DNA]</scope>
    <source>
        <strain evidence="6 7">NCTC13291</strain>
    </source>
</reference>
<evidence type="ECO:0000313" key="7">
    <source>
        <dbReference type="Proteomes" id="UP000254919"/>
    </source>
</evidence>
<sequence length="238" mass="27503">MTASAACPSFVGYRFPGEIISQAVWLYFRFPLSLRMVEEMLAFRGIVVSHETLRQWGRKFGQAFANQIRCRLPRTGDKWHLDEVVLKINGVTHWLWRAVDQAGMVLDVLVQSRRDKQAAKRLLRKLLKRQMRPPRVMITDKLASYGAAKKEVMPSVEHRQHKGLNNRAENSHQPTRRRERGMKRFKSAGQAQRFLSAHDGINNLFHLRRDHVTACDYRAARARAFEVWSEVSGVAARA</sequence>
<dbReference type="GeneID" id="99631774"/>
<dbReference type="PANTHER" id="PTHR35528">
    <property type="entry name" value="BLL1675 PROTEIN"/>
    <property type="match status" value="1"/>
</dbReference>
<proteinExistence type="predicted"/>
<keyword evidence="1" id="KW-0815">Transposition</keyword>
<dbReference type="InterPro" id="IPR052183">
    <property type="entry name" value="IS_Transposase"/>
</dbReference>
<dbReference type="RefSeq" id="WP_019463317.1">
    <property type="nucleotide sequence ID" value="NZ_AP031466.1"/>
</dbReference>
<evidence type="ECO:0000256" key="1">
    <source>
        <dbReference type="ARBA" id="ARBA00022578"/>
    </source>
</evidence>
<evidence type="ECO:0000256" key="2">
    <source>
        <dbReference type="ARBA" id="ARBA00023125"/>
    </source>
</evidence>
<dbReference type="InterPro" id="IPR047930">
    <property type="entry name" value="Transpos_IS6"/>
</dbReference>
<dbReference type="GO" id="GO:0006310">
    <property type="term" value="P:DNA recombination"/>
    <property type="evidence" value="ECO:0007669"/>
    <property type="project" value="UniProtKB-KW"/>
</dbReference>
<keyword evidence="2" id="KW-0238">DNA-binding</keyword>
<name>A0A379PRH0_9PROT</name>
<keyword evidence="3" id="KW-0233">DNA recombination</keyword>
<evidence type="ECO:0000313" key="6">
    <source>
        <dbReference type="EMBL" id="SUE95719.1"/>
    </source>
</evidence>
<dbReference type="GO" id="GO:0032196">
    <property type="term" value="P:transposition"/>
    <property type="evidence" value="ECO:0007669"/>
    <property type="project" value="UniProtKB-KW"/>
</dbReference>
<gene>
    <name evidence="6" type="ORF">NCTC13291_04607</name>
</gene>
<dbReference type="EMBL" id="UGVN01000004">
    <property type="protein sequence ID" value="SUE95719.1"/>
    <property type="molecule type" value="Genomic_DNA"/>
</dbReference>